<evidence type="ECO:0000256" key="5">
    <source>
        <dbReference type="ARBA" id="ARBA00022729"/>
    </source>
</evidence>
<keyword evidence="10" id="KW-1185">Reference proteome</keyword>
<evidence type="ECO:0000256" key="3">
    <source>
        <dbReference type="ARBA" id="ARBA00022452"/>
    </source>
</evidence>
<evidence type="ECO:0008006" key="11">
    <source>
        <dbReference type="Google" id="ProtNLM"/>
    </source>
</evidence>
<evidence type="ECO:0000256" key="2">
    <source>
        <dbReference type="ARBA" id="ARBA00008163"/>
    </source>
</evidence>
<keyword evidence="5 8" id="KW-0732">Signal</keyword>
<protein>
    <recommendedName>
        <fullName evidence="11">Long-chain fatty acid transport protein</fullName>
    </recommendedName>
</protein>
<dbReference type="EMBL" id="RHGB01000003">
    <property type="protein sequence ID" value="RNL66744.1"/>
    <property type="molecule type" value="Genomic_DNA"/>
</dbReference>
<feature type="signal peptide" evidence="8">
    <location>
        <begin position="1"/>
        <end position="25"/>
    </location>
</feature>
<dbReference type="InterPro" id="IPR005017">
    <property type="entry name" value="OMPP1/FadL/TodX"/>
</dbReference>
<feature type="chain" id="PRO_5046917517" description="Long-chain fatty acid transport protein" evidence="8">
    <location>
        <begin position="26"/>
        <end position="420"/>
    </location>
</feature>
<evidence type="ECO:0000256" key="1">
    <source>
        <dbReference type="ARBA" id="ARBA00004571"/>
    </source>
</evidence>
<accession>A0ABX9W6P7</accession>
<comment type="caution">
    <text evidence="9">The sequence shown here is derived from an EMBL/GenBank/DDBJ whole genome shotgun (WGS) entry which is preliminary data.</text>
</comment>
<comment type="subcellular location">
    <subcellularLocation>
        <location evidence="1">Cell outer membrane</location>
        <topology evidence="1">Multi-pass membrane protein</topology>
    </subcellularLocation>
</comment>
<evidence type="ECO:0000256" key="7">
    <source>
        <dbReference type="ARBA" id="ARBA00023237"/>
    </source>
</evidence>
<evidence type="ECO:0000256" key="6">
    <source>
        <dbReference type="ARBA" id="ARBA00023136"/>
    </source>
</evidence>
<dbReference type="Proteomes" id="UP000274695">
    <property type="component" value="Unassembled WGS sequence"/>
</dbReference>
<keyword evidence="3" id="KW-1134">Transmembrane beta strand</keyword>
<dbReference type="RefSeq" id="WP_123181611.1">
    <property type="nucleotide sequence ID" value="NZ_RHGB01000003.1"/>
</dbReference>
<name>A0ABX9W6P7_9GAMM</name>
<keyword evidence="6" id="KW-0472">Membrane</keyword>
<dbReference type="Gene3D" id="2.40.160.60">
    <property type="entry name" value="Outer membrane protein transport protein (OMPP1/FadL/TodX)"/>
    <property type="match status" value="1"/>
</dbReference>
<sequence>MTKSLPLTGLTISIILLHTSNPCWAGYGASAIAFGAESAAMGTADLAVLDDALAVNVNPASLTRNNGPVASGTLEVFNLFGQKHRDSNGNHTGVDKRLGAVAGAGFTTPLKDYENIWLGIGLFAQGGVGYVYQDLKTTAGTQDEISAVFGTYRIAPAAAWKVNENLSLGATLNINYSVADQKLFPNTENGLWLRDLSGISYSFKLAANYQIKPSLLLSAIYSSKTKLRLDDGKAQVNFGSSSLGKVEYHDVSVSGLALAAELGIGFLYQATDKWQISGESTWINHSAAMNESIVSISTPSTSSAPKTLSFANPLHWRDQFAVALGSKYCLTENTFVMNGFTYAPNPVPSKTLNPALPLISEFHIGSGILHNLSSTLQLTISILYSPANSVTYTNNTLPLGSNAKETAEFWDFQISFTKFL</sequence>
<keyword evidence="4" id="KW-0812">Transmembrane</keyword>
<evidence type="ECO:0000313" key="10">
    <source>
        <dbReference type="Proteomes" id="UP000274695"/>
    </source>
</evidence>
<dbReference type="PANTHER" id="PTHR35093">
    <property type="entry name" value="OUTER MEMBRANE PROTEIN NMB0088-RELATED"/>
    <property type="match status" value="1"/>
</dbReference>
<dbReference type="SUPFAM" id="SSF56935">
    <property type="entry name" value="Porins"/>
    <property type="match status" value="1"/>
</dbReference>
<evidence type="ECO:0000313" key="9">
    <source>
        <dbReference type="EMBL" id="RNL66744.1"/>
    </source>
</evidence>
<evidence type="ECO:0000256" key="8">
    <source>
        <dbReference type="SAM" id="SignalP"/>
    </source>
</evidence>
<proteinExistence type="inferred from homology"/>
<dbReference type="Pfam" id="PF03349">
    <property type="entry name" value="Toluene_X"/>
    <property type="match status" value="1"/>
</dbReference>
<gene>
    <name evidence="9" type="ORF">D0911_04200</name>
</gene>
<keyword evidence="7" id="KW-0998">Cell outer membrane</keyword>
<reference evidence="9 10" key="1">
    <citation type="submission" date="2018-10" db="EMBL/GenBank/DDBJ databases">
        <title>Draft genome sequence of Zhongshania sp. DSW25-10.</title>
        <authorList>
            <person name="Oh J."/>
        </authorList>
    </citation>
    <scope>NUCLEOTIDE SEQUENCE [LARGE SCALE GENOMIC DNA]</scope>
    <source>
        <strain evidence="9 10">DSW25-10</strain>
    </source>
</reference>
<evidence type="ECO:0000256" key="4">
    <source>
        <dbReference type="ARBA" id="ARBA00022692"/>
    </source>
</evidence>
<comment type="similarity">
    <text evidence="2">Belongs to the OmpP1/FadL family.</text>
</comment>
<organism evidence="9 10">
    <name type="scientific">Zhongshania marina</name>
    <dbReference type="NCBI Taxonomy" id="2304603"/>
    <lineage>
        <taxon>Bacteria</taxon>
        <taxon>Pseudomonadati</taxon>
        <taxon>Pseudomonadota</taxon>
        <taxon>Gammaproteobacteria</taxon>
        <taxon>Cellvibrionales</taxon>
        <taxon>Spongiibacteraceae</taxon>
        <taxon>Zhongshania</taxon>
    </lineage>
</organism>
<dbReference type="PANTHER" id="PTHR35093:SF8">
    <property type="entry name" value="OUTER MEMBRANE PROTEIN NMB0088-RELATED"/>
    <property type="match status" value="1"/>
</dbReference>